<proteinExistence type="inferred from homology"/>
<feature type="transmembrane region" description="Helical" evidence="5">
    <location>
        <begin position="210"/>
        <end position="231"/>
    </location>
</feature>
<organism evidence="7 8">
    <name type="scientific">Pyrrhoderma noxium</name>
    <dbReference type="NCBI Taxonomy" id="2282107"/>
    <lineage>
        <taxon>Eukaryota</taxon>
        <taxon>Fungi</taxon>
        <taxon>Dikarya</taxon>
        <taxon>Basidiomycota</taxon>
        <taxon>Agaricomycotina</taxon>
        <taxon>Agaricomycetes</taxon>
        <taxon>Hymenochaetales</taxon>
        <taxon>Hymenochaetaceae</taxon>
        <taxon>Pyrrhoderma</taxon>
    </lineage>
</organism>
<keyword evidence="4 5" id="KW-0472">Membrane</keyword>
<dbReference type="GO" id="GO:0005743">
    <property type="term" value="C:mitochondrial inner membrane"/>
    <property type="evidence" value="ECO:0007669"/>
    <property type="project" value="UniProtKB-SubCell"/>
</dbReference>
<dbReference type="Proteomes" id="UP000217199">
    <property type="component" value="Unassembled WGS sequence"/>
</dbReference>
<dbReference type="AlphaFoldDB" id="A0A286USM8"/>
<reference evidence="7 8" key="1">
    <citation type="journal article" date="2017" name="Mol. Ecol.">
        <title>Comparative and population genomic landscape of Phellinus noxius: A hypervariable fungus causing root rot in trees.</title>
        <authorList>
            <person name="Chung C.L."/>
            <person name="Lee T.J."/>
            <person name="Akiba M."/>
            <person name="Lee H.H."/>
            <person name="Kuo T.H."/>
            <person name="Liu D."/>
            <person name="Ke H.M."/>
            <person name="Yokoi T."/>
            <person name="Roa M.B."/>
            <person name="Lu M.J."/>
            <person name="Chang Y.Y."/>
            <person name="Ann P.J."/>
            <person name="Tsai J.N."/>
            <person name="Chen C.Y."/>
            <person name="Tzean S.S."/>
            <person name="Ota Y."/>
            <person name="Hattori T."/>
            <person name="Sahashi N."/>
            <person name="Liou R.F."/>
            <person name="Kikuchi T."/>
            <person name="Tsai I.J."/>
        </authorList>
    </citation>
    <scope>NUCLEOTIDE SEQUENCE [LARGE SCALE GENOMIC DNA]</scope>
    <source>
        <strain evidence="7 8">FFPRI411160</strain>
    </source>
</reference>
<keyword evidence="3 5" id="KW-1133">Transmembrane helix</keyword>
<dbReference type="GO" id="GO:0033617">
    <property type="term" value="P:mitochondrial respiratory chain complex IV assembly"/>
    <property type="evidence" value="ECO:0007669"/>
    <property type="project" value="TreeGrafter"/>
</dbReference>
<evidence type="ECO:0000313" key="8">
    <source>
        <dbReference type="Proteomes" id="UP000217199"/>
    </source>
</evidence>
<dbReference type="InterPro" id="IPR045214">
    <property type="entry name" value="Surf1/Surf4"/>
</dbReference>
<accession>A0A286USM8</accession>
<feature type="signal peptide" evidence="6">
    <location>
        <begin position="1"/>
        <end position="15"/>
    </location>
</feature>
<feature type="chain" id="PRO_5013864157" description="SURF1-like protein" evidence="6">
    <location>
        <begin position="16"/>
        <end position="245"/>
    </location>
</feature>
<comment type="similarity">
    <text evidence="5">Belongs to the SURF1 family.</text>
</comment>
<dbReference type="InterPro" id="IPR002994">
    <property type="entry name" value="Surf1/Shy1"/>
</dbReference>
<gene>
    <name evidence="7" type="ORF">PNOK_0247900</name>
</gene>
<evidence type="ECO:0000313" key="7">
    <source>
        <dbReference type="EMBL" id="PAV22522.1"/>
    </source>
</evidence>
<sequence length="245" mass="27795">MILLGIAPVVTFALGVWQIQRLQWKVNLIDELGVKLQRPPMELPGYVNTDVLEEFAFRKVYMKGRWDHTHTVLVRPRVRDGTKGVNVITPLIREDGTTVLVDRGFISDDHADLRKWMDPSQSTEEVEILGMLRLSQKRNKFTPDNHPEKGEWYWIDVDALANYAGGEAANVQPVFVEAIFEGHPGDAQSCVMHGKPVGRAPTVEVRNSHAAYVFTWFSLSALTSFMFISLLRKRAKAPTARMPRK</sequence>
<dbReference type="PROSITE" id="PS50895">
    <property type="entry name" value="SURF1"/>
    <property type="match status" value="1"/>
</dbReference>
<evidence type="ECO:0000256" key="5">
    <source>
        <dbReference type="RuleBase" id="RU363076"/>
    </source>
</evidence>
<dbReference type="STRING" id="2282107.A0A286USM8"/>
<comment type="caution">
    <text evidence="5">Lacks conserved residue(s) required for the propagation of feature annotation.</text>
</comment>
<evidence type="ECO:0000256" key="6">
    <source>
        <dbReference type="SAM" id="SignalP"/>
    </source>
</evidence>
<dbReference type="EMBL" id="NBII01000002">
    <property type="protein sequence ID" value="PAV22522.1"/>
    <property type="molecule type" value="Genomic_DNA"/>
</dbReference>
<keyword evidence="5" id="KW-0496">Mitochondrion</keyword>
<keyword evidence="5" id="KW-0999">Mitochondrion inner membrane</keyword>
<dbReference type="FunCoup" id="A0A286USM8">
    <property type="interactions" value="331"/>
</dbReference>
<protein>
    <recommendedName>
        <fullName evidence="5">SURF1-like protein</fullName>
    </recommendedName>
</protein>
<evidence type="ECO:0000256" key="1">
    <source>
        <dbReference type="ARBA" id="ARBA00004370"/>
    </source>
</evidence>
<evidence type="ECO:0000256" key="2">
    <source>
        <dbReference type="ARBA" id="ARBA00022692"/>
    </source>
</evidence>
<keyword evidence="8" id="KW-1185">Reference proteome</keyword>
<dbReference type="OrthoDB" id="10040024at2759"/>
<comment type="function">
    <text evidence="5">Probably involved in the biogenesis of the COX complex.</text>
</comment>
<dbReference type="PANTHER" id="PTHR23427:SF2">
    <property type="entry name" value="SURFEIT LOCUS PROTEIN 1"/>
    <property type="match status" value="1"/>
</dbReference>
<keyword evidence="2 5" id="KW-0812">Transmembrane</keyword>
<comment type="caution">
    <text evidence="7">The sequence shown here is derived from an EMBL/GenBank/DDBJ whole genome shotgun (WGS) entry which is preliminary data.</text>
</comment>
<dbReference type="InParanoid" id="A0A286USM8"/>
<dbReference type="CDD" id="cd06662">
    <property type="entry name" value="SURF1"/>
    <property type="match status" value="1"/>
</dbReference>
<dbReference type="Pfam" id="PF02104">
    <property type="entry name" value="SURF1"/>
    <property type="match status" value="1"/>
</dbReference>
<evidence type="ECO:0000256" key="4">
    <source>
        <dbReference type="ARBA" id="ARBA00023136"/>
    </source>
</evidence>
<evidence type="ECO:0000256" key="3">
    <source>
        <dbReference type="ARBA" id="ARBA00022989"/>
    </source>
</evidence>
<name>A0A286USM8_9AGAM</name>
<dbReference type="PANTHER" id="PTHR23427">
    <property type="entry name" value="SURFEIT LOCUS PROTEIN"/>
    <property type="match status" value="1"/>
</dbReference>
<comment type="subcellular location">
    <subcellularLocation>
        <location evidence="1">Membrane</location>
    </subcellularLocation>
    <subcellularLocation>
        <location evidence="5">Mitochondrion inner membrane</location>
        <topology evidence="5">Multi-pass membrane protein</topology>
    </subcellularLocation>
</comment>
<keyword evidence="6" id="KW-0732">Signal</keyword>